<dbReference type="InterPro" id="IPR011990">
    <property type="entry name" value="TPR-like_helical_dom_sf"/>
</dbReference>
<evidence type="ECO:0000313" key="3">
    <source>
        <dbReference type="Proteomes" id="UP000797356"/>
    </source>
</evidence>
<comment type="caution">
    <text evidence="2">The sequence shown here is derived from an EMBL/GenBank/DDBJ whole genome shotgun (WGS) entry which is preliminary data.</text>
</comment>
<feature type="signal peptide" evidence="1">
    <location>
        <begin position="1"/>
        <end position="31"/>
    </location>
</feature>
<dbReference type="Gene3D" id="1.25.40.10">
    <property type="entry name" value="Tetratricopeptide repeat domain"/>
    <property type="match status" value="1"/>
</dbReference>
<evidence type="ECO:0000256" key="1">
    <source>
        <dbReference type="SAM" id="SignalP"/>
    </source>
</evidence>
<feature type="chain" id="PRO_5035432291" evidence="1">
    <location>
        <begin position="32"/>
        <end position="157"/>
    </location>
</feature>
<dbReference type="AlphaFoldDB" id="A0A8K0IK52"/>
<sequence>MAYHAAFCLLSHARLVSVILEWLRLFFPSSCHPFLALNAAVPQTRFHETLIISYAVASKPKLALQLLARMRFHGLNLDAFSYHILLNSLVEASIYNFGDSVLTHVAAPGFFSPITTCIKMKSFRRQSYLNNTEAYLRELESAGLSDYRADDGHSQKG</sequence>
<proteinExistence type="predicted"/>
<name>A0A8K0IK52_COCNU</name>
<organism evidence="2 3">
    <name type="scientific">Cocos nucifera</name>
    <name type="common">Coconut palm</name>
    <dbReference type="NCBI Taxonomy" id="13894"/>
    <lineage>
        <taxon>Eukaryota</taxon>
        <taxon>Viridiplantae</taxon>
        <taxon>Streptophyta</taxon>
        <taxon>Embryophyta</taxon>
        <taxon>Tracheophyta</taxon>
        <taxon>Spermatophyta</taxon>
        <taxon>Magnoliopsida</taxon>
        <taxon>Liliopsida</taxon>
        <taxon>Arecaceae</taxon>
        <taxon>Arecoideae</taxon>
        <taxon>Cocoseae</taxon>
        <taxon>Attaleinae</taxon>
        <taxon>Cocos</taxon>
    </lineage>
</organism>
<keyword evidence="3" id="KW-1185">Reference proteome</keyword>
<keyword evidence="1" id="KW-0732">Signal</keyword>
<gene>
    <name evidence="2" type="ORF">COCNU_09G003020</name>
</gene>
<evidence type="ECO:0000313" key="2">
    <source>
        <dbReference type="EMBL" id="KAG1360839.1"/>
    </source>
</evidence>
<dbReference type="Proteomes" id="UP000797356">
    <property type="component" value="Chromosome 9"/>
</dbReference>
<reference evidence="2" key="2">
    <citation type="submission" date="2019-07" db="EMBL/GenBank/DDBJ databases">
        <authorList>
            <person name="Yang Y."/>
            <person name="Bocs S."/>
            <person name="Baudouin L."/>
        </authorList>
    </citation>
    <scope>NUCLEOTIDE SEQUENCE</scope>
    <source>
        <tissue evidence="2">Spear leaf of Hainan Tall coconut</tissue>
    </source>
</reference>
<protein>
    <submittedName>
        <fullName evidence="2">Putative Pentatricopeptide repeat-containing protein, mitochondrial</fullName>
    </submittedName>
</protein>
<dbReference type="EMBL" id="CM017880">
    <property type="protein sequence ID" value="KAG1360839.1"/>
    <property type="molecule type" value="Genomic_DNA"/>
</dbReference>
<dbReference type="OrthoDB" id="185373at2759"/>
<accession>A0A8K0IK52</accession>
<reference evidence="2" key="1">
    <citation type="journal article" date="2017" name="Gigascience">
        <title>The genome draft of coconut (Cocos nucifera).</title>
        <authorList>
            <person name="Xiao Y."/>
            <person name="Xu P."/>
            <person name="Fan H."/>
            <person name="Baudouin L."/>
            <person name="Xia W."/>
            <person name="Bocs S."/>
            <person name="Xu J."/>
            <person name="Li Q."/>
            <person name="Guo A."/>
            <person name="Zhou L."/>
            <person name="Li J."/>
            <person name="Wu Y."/>
            <person name="Ma Z."/>
            <person name="Armero A."/>
            <person name="Issali A.E."/>
            <person name="Liu N."/>
            <person name="Peng M."/>
            <person name="Yang Y."/>
        </authorList>
    </citation>
    <scope>NUCLEOTIDE SEQUENCE</scope>
    <source>
        <tissue evidence="2">Spear leaf of Hainan Tall coconut</tissue>
    </source>
</reference>